<dbReference type="AlphaFoldDB" id="A0A7S2UDH5"/>
<evidence type="ECO:0000256" key="1">
    <source>
        <dbReference type="SAM" id="MobiDB-lite"/>
    </source>
</evidence>
<reference evidence="2" key="1">
    <citation type="submission" date="2021-01" db="EMBL/GenBank/DDBJ databases">
        <authorList>
            <person name="Corre E."/>
            <person name="Pelletier E."/>
            <person name="Niang G."/>
            <person name="Scheremetjew M."/>
            <person name="Finn R."/>
            <person name="Kale V."/>
            <person name="Holt S."/>
            <person name="Cochrane G."/>
            <person name="Meng A."/>
            <person name="Brown T."/>
            <person name="Cohen L."/>
        </authorList>
    </citation>
    <scope>NUCLEOTIDE SEQUENCE</scope>
    <source>
        <strain evidence="2">CCMP2084</strain>
    </source>
</reference>
<proteinExistence type="predicted"/>
<gene>
    <name evidence="2" type="ORF">ASEP1449_LOCUS6497</name>
</gene>
<dbReference type="EMBL" id="HBHQ01009630">
    <property type="protein sequence ID" value="CAD9814672.1"/>
    <property type="molecule type" value="Transcribed_RNA"/>
</dbReference>
<protein>
    <submittedName>
        <fullName evidence="2">Uncharacterized protein</fullName>
    </submittedName>
</protein>
<name>A0A7S2UDH5_9STRA</name>
<accession>A0A7S2UDH5</accession>
<sequence>MNFQAVGKQPKEKQPRAVVWQHCLENPMRPQTLLMAYQDNGTDTCNGNHRVVPVVSDFDCFIMGTRGVTYEEPLPEEQLQVMDWCISQCDQILETPTTSDSWTRRWLDVLKENALKGFHPEIPQFGFSDPTSYSIMEQAVDRLVGTNGAVRHGAECFNFYFPQELDQEFLVISETLLGPTTTTPWKYMNVSELQDALCQKIDEGFTFPLNPKWVLCDDGWKKVYDKLLASQFKNVQSSIDCWYPPNLGVRERIEDIYSRHPQGFQRAAGGDDTEFEGTEAMDLAELELTDFIFKYPMKEKLTKIVTGVQKCGQEARTCVMATGKGVVSNMGGSVSVLRPPSIHKNIMSAKGLVSSMGDSVSTFEMSMRDVATCAISTPQKVTNSMVTAGKEMTSNVRSVGKGVHQSIRPSKTKKGEKD</sequence>
<feature type="region of interest" description="Disordered" evidence="1">
    <location>
        <begin position="392"/>
        <end position="418"/>
    </location>
</feature>
<organism evidence="2">
    <name type="scientific">Attheya septentrionalis</name>
    <dbReference type="NCBI Taxonomy" id="420275"/>
    <lineage>
        <taxon>Eukaryota</taxon>
        <taxon>Sar</taxon>
        <taxon>Stramenopiles</taxon>
        <taxon>Ochrophyta</taxon>
        <taxon>Bacillariophyta</taxon>
        <taxon>Coscinodiscophyceae</taxon>
        <taxon>Chaetocerotophycidae</taxon>
        <taxon>Chaetocerotales</taxon>
        <taxon>Attheyaceae</taxon>
        <taxon>Attheya</taxon>
    </lineage>
</organism>
<evidence type="ECO:0000313" key="2">
    <source>
        <dbReference type="EMBL" id="CAD9814672.1"/>
    </source>
</evidence>